<dbReference type="HOGENOM" id="CLU_103345_0_0_6"/>
<evidence type="ECO:0008006" key="4">
    <source>
        <dbReference type="Google" id="ProtNLM"/>
    </source>
</evidence>
<organism evidence="2 3">
    <name type="scientific">Shewanella loihica (strain ATCC BAA-1088 / PV-4)</name>
    <dbReference type="NCBI Taxonomy" id="323850"/>
    <lineage>
        <taxon>Bacteria</taxon>
        <taxon>Pseudomonadati</taxon>
        <taxon>Pseudomonadota</taxon>
        <taxon>Gammaproteobacteria</taxon>
        <taxon>Alteromonadales</taxon>
        <taxon>Shewanellaceae</taxon>
        <taxon>Shewanella</taxon>
    </lineage>
</organism>
<accession>A3QHB1</accession>
<dbReference type="STRING" id="323850.Shew_2993"/>
<dbReference type="eggNOG" id="ENOG5031WU7">
    <property type="taxonomic scope" value="Bacteria"/>
</dbReference>
<dbReference type="Proteomes" id="UP000001558">
    <property type="component" value="Chromosome"/>
</dbReference>
<dbReference type="KEGG" id="slo:Shew_2993"/>
<dbReference type="AlphaFoldDB" id="A3QHB1"/>
<keyword evidence="3" id="KW-1185">Reference proteome</keyword>
<dbReference type="RefSeq" id="WP_011866790.1">
    <property type="nucleotide sequence ID" value="NC_009092.1"/>
</dbReference>
<evidence type="ECO:0000313" key="2">
    <source>
        <dbReference type="EMBL" id="ABO24859.1"/>
    </source>
</evidence>
<feature type="chain" id="PRO_5002657940" description="Orphan protein" evidence="1">
    <location>
        <begin position="28"/>
        <end position="217"/>
    </location>
</feature>
<dbReference type="EMBL" id="CP000606">
    <property type="protein sequence ID" value="ABO24859.1"/>
    <property type="molecule type" value="Genomic_DNA"/>
</dbReference>
<dbReference type="OrthoDB" id="6272315at2"/>
<evidence type="ECO:0000256" key="1">
    <source>
        <dbReference type="SAM" id="SignalP"/>
    </source>
</evidence>
<reference evidence="2 3" key="1">
    <citation type="submission" date="2007-03" db="EMBL/GenBank/DDBJ databases">
        <title>Complete sequence of Shewanella loihica PV-4.</title>
        <authorList>
            <consortium name="US DOE Joint Genome Institute"/>
            <person name="Copeland A."/>
            <person name="Lucas S."/>
            <person name="Lapidus A."/>
            <person name="Barry K."/>
            <person name="Detter J.C."/>
            <person name="Glavina del Rio T."/>
            <person name="Hammon N."/>
            <person name="Israni S."/>
            <person name="Dalin E."/>
            <person name="Tice H."/>
            <person name="Pitluck S."/>
            <person name="Chain P."/>
            <person name="Malfatti S."/>
            <person name="Shin M."/>
            <person name="Vergez L."/>
            <person name="Schmutz J."/>
            <person name="Larimer F."/>
            <person name="Land M."/>
            <person name="Hauser L."/>
            <person name="Kyrpides N."/>
            <person name="Mikhailova N."/>
            <person name="Romine M.F."/>
            <person name="Serres G."/>
            <person name="Fredrickson J."/>
            <person name="Tiedje J."/>
            <person name="Richardson P."/>
        </authorList>
    </citation>
    <scope>NUCLEOTIDE SEQUENCE [LARGE SCALE GENOMIC DNA]</scope>
    <source>
        <strain evidence="3">ATCC BAA-1088 / PV-4</strain>
    </source>
</reference>
<protein>
    <recommendedName>
        <fullName evidence="4">Orphan protein</fullName>
    </recommendedName>
</protein>
<feature type="signal peptide" evidence="1">
    <location>
        <begin position="1"/>
        <end position="27"/>
    </location>
</feature>
<sequence length="217" mass="23880" precursor="true">MDFSLQVFTPALAKGLTLGLFALPLFAQPLDATATELAQMSSQAHVQPSQLTIFKQNLGLHFPANWRLAYSEQRGDMFSAEFVPAQELLAHWSSLYCVQGFKGMAQRIDPEAFLDGFAEQYRHTCEGEMQYQKLGASELGGKASYSAMLTCDKMPQTHRGEQGIDKPVGEIGHYTVIAGKEDLFLLHQSARGEALLSLTSLKIAPPVERIADMSGLR</sequence>
<keyword evidence="1" id="KW-0732">Signal</keyword>
<proteinExistence type="predicted"/>
<name>A3QHB1_SHELP</name>
<gene>
    <name evidence="2" type="ordered locus">Shew_2993</name>
</gene>
<evidence type="ECO:0000313" key="3">
    <source>
        <dbReference type="Proteomes" id="UP000001558"/>
    </source>
</evidence>